<protein>
    <recommendedName>
        <fullName evidence="5">F420-non-reducing hydrogenase iron-sulfur subunit D domain-containing protein</fullName>
    </recommendedName>
</protein>
<evidence type="ECO:0000313" key="6">
    <source>
        <dbReference type="EMBL" id="SPD75719.1"/>
    </source>
</evidence>
<evidence type="ECO:0000259" key="5">
    <source>
        <dbReference type="Pfam" id="PF02662"/>
    </source>
</evidence>
<keyword evidence="2" id="KW-0560">Oxidoreductase</keyword>
<feature type="domain" description="F420-non-reducing hydrogenase iron-sulfur subunit D" evidence="5">
    <location>
        <begin position="2"/>
        <end position="44"/>
    </location>
</feature>
<sequence>MTQKLLDIAGIGRERLHFAWVSSAEAQRFVQIATEVNDSIKSLGRFDSEMFDMQLSAAERTLEGETLRWLVGKEVKITTKGDVYGRKWEVKKYESVLYDMLEREYHKNLIYLAIKQDCTNVRQISKKTGVDVLRISYLLADMERTSMVAFTGMEDSKPVFAAL</sequence>
<dbReference type="EMBL" id="OJIN01000217">
    <property type="protein sequence ID" value="SPD75719.1"/>
    <property type="molecule type" value="Genomic_DNA"/>
</dbReference>
<evidence type="ECO:0000256" key="1">
    <source>
        <dbReference type="ARBA" id="ARBA00022723"/>
    </source>
</evidence>
<evidence type="ECO:0000256" key="4">
    <source>
        <dbReference type="ARBA" id="ARBA00023014"/>
    </source>
</evidence>
<keyword evidence="4" id="KW-0411">Iron-sulfur</keyword>
<evidence type="ECO:0000256" key="2">
    <source>
        <dbReference type="ARBA" id="ARBA00023002"/>
    </source>
</evidence>
<accession>A0A445N1Y5</accession>
<name>A0A445N1Y5_9BACT</name>
<reference evidence="6" key="1">
    <citation type="submission" date="2018-01" db="EMBL/GenBank/DDBJ databases">
        <authorList>
            <person name="Regsiter A."/>
            <person name="William W."/>
        </authorList>
    </citation>
    <scope>NUCLEOTIDE SEQUENCE</scope>
    <source>
        <strain evidence="6">TRIP AH-1</strain>
    </source>
</reference>
<dbReference type="Pfam" id="PF02662">
    <property type="entry name" value="FlpD"/>
    <property type="match status" value="1"/>
</dbReference>
<dbReference type="GO" id="GO:0051536">
    <property type="term" value="F:iron-sulfur cluster binding"/>
    <property type="evidence" value="ECO:0007669"/>
    <property type="project" value="UniProtKB-KW"/>
</dbReference>
<keyword evidence="1" id="KW-0479">Metal-binding</keyword>
<gene>
    <name evidence="6" type="ORF">PITCH_A720059</name>
</gene>
<dbReference type="InterPro" id="IPR003813">
    <property type="entry name" value="MvhD/FlpD"/>
</dbReference>
<dbReference type="AlphaFoldDB" id="A0A445N1Y5"/>
<evidence type="ECO:0000256" key="3">
    <source>
        <dbReference type="ARBA" id="ARBA00023004"/>
    </source>
</evidence>
<keyword evidence="3" id="KW-0408">Iron</keyword>
<organism evidence="6">
    <name type="scientific">uncultured Desulfobacterium sp</name>
    <dbReference type="NCBI Taxonomy" id="201089"/>
    <lineage>
        <taxon>Bacteria</taxon>
        <taxon>Pseudomonadati</taxon>
        <taxon>Thermodesulfobacteriota</taxon>
        <taxon>Desulfobacteria</taxon>
        <taxon>Desulfobacterales</taxon>
        <taxon>Desulfobacteriaceae</taxon>
        <taxon>Desulfobacterium</taxon>
        <taxon>environmental samples</taxon>
    </lineage>
</organism>
<proteinExistence type="predicted"/>
<dbReference type="GO" id="GO:0016491">
    <property type="term" value="F:oxidoreductase activity"/>
    <property type="evidence" value="ECO:0007669"/>
    <property type="project" value="UniProtKB-KW"/>
</dbReference>
<dbReference type="GO" id="GO:0046872">
    <property type="term" value="F:metal ion binding"/>
    <property type="evidence" value="ECO:0007669"/>
    <property type="project" value="UniProtKB-KW"/>
</dbReference>